<evidence type="ECO:0000313" key="4">
    <source>
        <dbReference type="Proteomes" id="UP000494256"/>
    </source>
</evidence>
<proteinExistence type="inferred from homology"/>
<dbReference type="Pfam" id="PF04199">
    <property type="entry name" value="Cyclase"/>
    <property type="match status" value="1"/>
</dbReference>
<gene>
    <name evidence="3" type="ORF">APLA_LOCUS13214</name>
</gene>
<dbReference type="Gene3D" id="3.50.30.50">
    <property type="entry name" value="Putative cyclase"/>
    <property type="match status" value="1"/>
</dbReference>
<sequence>MASVTVALITISCLLTPTIISASGDSLQDLISSGNYEFIDLSHAFNNLTSSFPGILKFKFIKKSVNPSGDKSAWYAANDFETGEHAGTHIDAPYHFYEQGKYVGDLPLERLIVSLRVADVTSKVNGNADYVLYKKDLDNLLNETFDKPCVLLFKFGWSQYFNDAQKYFGFDGTKAKFPGLSTEVAEWIITNKNILGVGVDGPSVDPGPSTDFAVHRILSRAGLYNLENVNVHGQINEKKCTALVLPMKIEHGTGAPVRLVAVCPKVTL</sequence>
<dbReference type="PANTHER" id="PTHR31118">
    <property type="entry name" value="CYCLASE-LIKE PROTEIN 2"/>
    <property type="match status" value="1"/>
</dbReference>
<evidence type="ECO:0000256" key="1">
    <source>
        <dbReference type="ARBA" id="ARBA00007865"/>
    </source>
</evidence>
<dbReference type="InterPro" id="IPR007325">
    <property type="entry name" value="KFase/CYL"/>
</dbReference>
<feature type="chain" id="PRO_5035909594" description="Cyclase" evidence="2">
    <location>
        <begin position="23"/>
        <end position="268"/>
    </location>
</feature>
<dbReference type="SUPFAM" id="SSF102198">
    <property type="entry name" value="Putative cyclase"/>
    <property type="match status" value="1"/>
</dbReference>
<accession>A0A8S1ALX3</accession>
<dbReference type="OrthoDB" id="1728974at2759"/>
<dbReference type="GO" id="GO:0019441">
    <property type="term" value="P:L-tryptophan catabolic process to kynurenine"/>
    <property type="evidence" value="ECO:0007669"/>
    <property type="project" value="InterPro"/>
</dbReference>
<name>A0A8S1ALX3_ARCPL</name>
<evidence type="ECO:0000256" key="2">
    <source>
        <dbReference type="SAM" id="SignalP"/>
    </source>
</evidence>
<keyword evidence="2" id="KW-0732">Signal</keyword>
<dbReference type="AlphaFoldDB" id="A0A8S1ALX3"/>
<dbReference type="GO" id="GO:0004061">
    <property type="term" value="F:arylformamidase activity"/>
    <property type="evidence" value="ECO:0007669"/>
    <property type="project" value="InterPro"/>
</dbReference>
<dbReference type="PANTHER" id="PTHR31118:SF12">
    <property type="entry name" value="CYCLASE-LIKE PROTEIN 2"/>
    <property type="match status" value="1"/>
</dbReference>
<comment type="caution">
    <text evidence="3">The sequence shown here is derived from an EMBL/GenBank/DDBJ whole genome shotgun (WGS) entry which is preliminary data.</text>
</comment>
<dbReference type="Proteomes" id="UP000494256">
    <property type="component" value="Unassembled WGS sequence"/>
</dbReference>
<dbReference type="EMBL" id="CADEBD010000348">
    <property type="protein sequence ID" value="CAB3250676.1"/>
    <property type="molecule type" value="Genomic_DNA"/>
</dbReference>
<protein>
    <recommendedName>
        <fullName evidence="5">Cyclase</fullName>
    </recommendedName>
</protein>
<evidence type="ECO:0000313" key="3">
    <source>
        <dbReference type="EMBL" id="CAB3250676.1"/>
    </source>
</evidence>
<evidence type="ECO:0008006" key="5">
    <source>
        <dbReference type="Google" id="ProtNLM"/>
    </source>
</evidence>
<reference evidence="3 4" key="1">
    <citation type="submission" date="2020-04" db="EMBL/GenBank/DDBJ databases">
        <authorList>
            <person name="Wallbank WR R."/>
            <person name="Pardo Diaz C."/>
            <person name="Kozak K."/>
            <person name="Martin S."/>
            <person name="Jiggins C."/>
            <person name="Moest M."/>
            <person name="Warren A I."/>
            <person name="Byers J.R.P. K."/>
            <person name="Montejo-Kovacevich G."/>
            <person name="Yen C E."/>
        </authorList>
    </citation>
    <scope>NUCLEOTIDE SEQUENCE [LARGE SCALE GENOMIC DNA]</scope>
</reference>
<dbReference type="InterPro" id="IPR037175">
    <property type="entry name" value="KFase_sf"/>
</dbReference>
<organism evidence="3 4">
    <name type="scientific">Arctia plantaginis</name>
    <name type="common">Wood tiger moth</name>
    <name type="synonym">Phalaena plantaginis</name>
    <dbReference type="NCBI Taxonomy" id="874455"/>
    <lineage>
        <taxon>Eukaryota</taxon>
        <taxon>Metazoa</taxon>
        <taxon>Ecdysozoa</taxon>
        <taxon>Arthropoda</taxon>
        <taxon>Hexapoda</taxon>
        <taxon>Insecta</taxon>
        <taxon>Pterygota</taxon>
        <taxon>Neoptera</taxon>
        <taxon>Endopterygota</taxon>
        <taxon>Lepidoptera</taxon>
        <taxon>Glossata</taxon>
        <taxon>Ditrysia</taxon>
        <taxon>Noctuoidea</taxon>
        <taxon>Erebidae</taxon>
        <taxon>Arctiinae</taxon>
        <taxon>Arctia</taxon>
    </lineage>
</organism>
<comment type="similarity">
    <text evidence="1">Belongs to the Cyclase 1 superfamily.</text>
</comment>
<feature type="signal peptide" evidence="2">
    <location>
        <begin position="1"/>
        <end position="22"/>
    </location>
</feature>